<name>A0A0V0XM43_TRIPS</name>
<proteinExistence type="predicted"/>
<dbReference type="EMBL" id="JYDU01000212">
    <property type="protein sequence ID" value="KRX89020.1"/>
    <property type="molecule type" value="Genomic_DNA"/>
</dbReference>
<dbReference type="Proteomes" id="UP000054815">
    <property type="component" value="Unassembled WGS sequence"/>
</dbReference>
<protein>
    <submittedName>
        <fullName evidence="1">Uncharacterized protein</fullName>
    </submittedName>
</protein>
<organism evidence="1 2">
    <name type="scientific">Trichinella pseudospiralis</name>
    <name type="common">Parasitic roundworm</name>
    <dbReference type="NCBI Taxonomy" id="6337"/>
    <lineage>
        <taxon>Eukaryota</taxon>
        <taxon>Metazoa</taxon>
        <taxon>Ecdysozoa</taxon>
        <taxon>Nematoda</taxon>
        <taxon>Enoplea</taxon>
        <taxon>Dorylaimia</taxon>
        <taxon>Trichinellida</taxon>
        <taxon>Trichinellidae</taxon>
        <taxon>Trichinella</taxon>
    </lineage>
</organism>
<reference evidence="1 2" key="1">
    <citation type="submission" date="2015-01" db="EMBL/GenBank/DDBJ databases">
        <title>Evolution of Trichinella species and genotypes.</title>
        <authorList>
            <person name="Korhonen P.K."/>
            <person name="Edoardo P."/>
            <person name="Giuseppe L.R."/>
            <person name="Gasser R.B."/>
        </authorList>
    </citation>
    <scope>NUCLEOTIDE SEQUENCE [LARGE SCALE GENOMIC DNA]</scope>
    <source>
        <strain evidence="1">ISS141</strain>
    </source>
</reference>
<comment type="caution">
    <text evidence="1">The sequence shown here is derived from an EMBL/GenBank/DDBJ whole genome shotgun (WGS) entry which is preliminary data.</text>
</comment>
<evidence type="ECO:0000313" key="2">
    <source>
        <dbReference type="Proteomes" id="UP000054815"/>
    </source>
</evidence>
<sequence length="69" mass="7791">MLCGTEFHHQINATLFALIKYLDQLVDEKKASNKHVNLVINNAFRAPLTICTVRRGQRRDAITADLLAV</sequence>
<evidence type="ECO:0000313" key="1">
    <source>
        <dbReference type="EMBL" id="KRX89020.1"/>
    </source>
</evidence>
<dbReference type="AlphaFoldDB" id="A0A0V0XM43"/>
<accession>A0A0V0XM43</accession>
<gene>
    <name evidence="1" type="ORF">T4E_4820</name>
</gene>